<proteinExistence type="predicted"/>
<evidence type="ECO:0000256" key="8">
    <source>
        <dbReference type="SAM" id="MobiDB-lite"/>
    </source>
</evidence>
<name>A0A9P6B5T4_9AGAM</name>
<evidence type="ECO:0000256" key="7">
    <source>
        <dbReference type="PROSITE-ProRule" id="PRU00339"/>
    </source>
</evidence>
<feature type="domain" description="Cdc23" evidence="9">
    <location>
        <begin position="4"/>
        <end position="276"/>
    </location>
</feature>
<evidence type="ECO:0000256" key="5">
    <source>
        <dbReference type="ARBA" id="ARBA00022803"/>
    </source>
</evidence>
<evidence type="ECO:0000256" key="6">
    <source>
        <dbReference type="ARBA" id="ARBA00023306"/>
    </source>
</evidence>
<dbReference type="GO" id="GO:0045842">
    <property type="term" value="P:positive regulation of mitotic metaphase/anaphase transition"/>
    <property type="evidence" value="ECO:0007669"/>
    <property type="project" value="TreeGrafter"/>
</dbReference>
<dbReference type="GO" id="GO:0005680">
    <property type="term" value="C:anaphase-promoting complex"/>
    <property type="evidence" value="ECO:0007669"/>
    <property type="project" value="InterPro"/>
</dbReference>
<evidence type="ECO:0000313" key="10">
    <source>
        <dbReference type="EMBL" id="KAF9518075.1"/>
    </source>
</evidence>
<keyword evidence="3" id="KW-0498">Mitosis</keyword>
<dbReference type="SMART" id="SM00028">
    <property type="entry name" value="TPR"/>
    <property type="match status" value="5"/>
</dbReference>
<dbReference type="GO" id="GO:0031145">
    <property type="term" value="P:anaphase-promoting complex-dependent catabolic process"/>
    <property type="evidence" value="ECO:0007669"/>
    <property type="project" value="TreeGrafter"/>
</dbReference>
<dbReference type="PANTHER" id="PTHR12558">
    <property type="entry name" value="CELL DIVISION CYCLE 16,23,27"/>
    <property type="match status" value="1"/>
</dbReference>
<feature type="region of interest" description="Disordered" evidence="8">
    <location>
        <begin position="47"/>
        <end position="68"/>
    </location>
</feature>
<feature type="repeat" description="TPR" evidence="7">
    <location>
        <begin position="337"/>
        <end position="370"/>
    </location>
</feature>
<dbReference type="InterPro" id="IPR019734">
    <property type="entry name" value="TPR_rpt"/>
</dbReference>
<keyword evidence="2" id="KW-0677">Repeat</keyword>
<dbReference type="GO" id="GO:0051301">
    <property type="term" value="P:cell division"/>
    <property type="evidence" value="ECO:0007669"/>
    <property type="project" value="UniProtKB-KW"/>
</dbReference>
<evidence type="ECO:0000256" key="4">
    <source>
        <dbReference type="ARBA" id="ARBA00022786"/>
    </source>
</evidence>
<evidence type="ECO:0000256" key="3">
    <source>
        <dbReference type="ARBA" id="ARBA00022776"/>
    </source>
</evidence>
<accession>A0A9P6B5T4</accession>
<keyword evidence="6" id="KW-0131">Cell cycle</keyword>
<protein>
    <recommendedName>
        <fullName evidence="9">Cdc23 domain-containing protein</fullName>
    </recommendedName>
</protein>
<dbReference type="EMBL" id="MU128927">
    <property type="protein sequence ID" value="KAF9518075.1"/>
    <property type="molecule type" value="Genomic_DNA"/>
</dbReference>
<dbReference type="InterPro" id="IPR007192">
    <property type="entry name" value="APC8"/>
</dbReference>
<evidence type="ECO:0000256" key="1">
    <source>
        <dbReference type="ARBA" id="ARBA00022618"/>
    </source>
</evidence>
<keyword evidence="11" id="KW-1185">Reference proteome</keyword>
<dbReference type="OrthoDB" id="10262026at2759"/>
<evidence type="ECO:0000313" key="11">
    <source>
        <dbReference type="Proteomes" id="UP000886523"/>
    </source>
</evidence>
<dbReference type="Proteomes" id="UP000886523">
    <property type="component" value="Unassembled WGS sequence"/>
</dbReference>
<dbReference type="InterPro" id="IPR011990">
    <property type="entry name" value="TPR-like_helical_dom_sf"/>
</dbReference>
<evidence type="ECO:0000256" key="2">
    <source>
        <dbReference type="ARBA" id="ARBA00022737"/>
    </source>
</evidence>
<dbReference type="AlphaFoldDB" id="A0A9P6B5T4"/>
<feature type="non-terminal residue" evidence="10">
    <location>
        <position position="1"/>
    </location>
</feature>
<dbReference type="PROSITE" id="PS50005">
    <property type="entry name" value="TPR"/>
    <property type="match status" value="2"/>
</dbReference>
<dbReference type="SUPFAM" id="SSF48452">
    <property type="entry name" value="TPR-like"/>
    <property type="match status" value="2"/>
</dbReference>
<dbReference type="Pfam" id="PF04049">
    <property type="entry name" value="ANAPC8"/>
    <property type="match status" value="1"/>
</dbReference>
<keyword evidence="5 7" id="KW-0802">TPR repeat</keyword>
<reference evidence="10" key="1">
    <citation type="journal article" date="2020" name="Nat. Commun.">
        <title>Large-scale genome sequencing of mycorrhizal fungi provides insights into the early evolution of symbiotic traits.</title>
        <authorList>
            <person name="Miyauchi S."/>
            <person name="Kiss E."/>
            <person name="Kuo A."/>
            <person name="Drula E."/>
            <person name="Kohler A."/>
            <person name="Sanchez-Garcia M."/>
            <person name="Morin E."/>
            <person name="Andreopoulos B."/>
            <person name="Barry K.W."/>
            <person name="Bonito G."/>
            <person name="Buee M."/>
            <person name="Carver A."/>
            <person name="Chen C."/>
            <person name="Cichocki N."/>
            <person name="Clum A."/>
            <person name="Culley D."/>
            <person name="Crous P.W."/>
            <person name="Fauchery L."/>
            <person name="Girlanda M."/>
            <person name="Hayes R.D."/>
            <person name="Keri Z."/>
            <person name="LaButti K."/>
            <person name="Lipzen A."/>
            <person name="Lombard V."/>
            <person name="Magnuson J."/>
            <person name="Maillard F."/>
            <person name="Murat C."/>
            <person name="Nolan M."/>
            <person name="Ohm R.A."/>
            <person name="Pangilinan J."/>
            <person name="Pereira M.F."/>
            <person name="Perotto S."/>
            <person name="Peter M."/>
            <person name="Pfister S."/>
            <person name="Riley R."/>
            <person name="Sitrit Y."/>
            <person name="Stielow J.B."/>
            <person name="Szollosi G."/>
            <person name="Zifcakova L."/>
            <person name="Stursova M."/>
            <person name="Spatafora J.W."/>
            <person name="Tedersoo L."/>
            <person name="Vaario L.M."/>
            <person name="Yamada A."/>
            <person name="Yan M."/>
            <person name="Wang P."/>
            <person name="Xu J."/>
            <person name="Bruns T."/>
            <person name="Baldrian P."/>
            <person name="Vilgalys R."/>
            <person name="Dunand C."/>
            <person name="Henrissat B."/>
            <person name="Grigoriev I.V."/>
            <person name="Hibbett D."/>
            <person name="Nagy L.G."/>
            <person name="Martin F.M."/>
        </authorList>
    </citation>
    <scope>NUCLEOTIDE SEQUENCE</scope>
    <source>
        <strain evidence="10">UP504</strain>
    </source>
</reference>
<gene>
    <name evidence="10" type="ORF">BS47DRAFT_1338653</name>
</gene>
<dbReference type="Gene3D" id="1.25.40.10">
    <property type="entry name" value="Tetratricopeptide repeat domain"/>
    <property type="match status" value="2"/>
</dbReference>
<comment type="caution">
    <text evidence="10">The sequence shown here is derived from an EMBL/GenBank/DDBJ whole genome shotgun (WGS) entry which is preliminary data.</text>
</comment>
<dbReference type="PANTHER" id="PTHR12558:SF10">
    <property type="entry name" value="CELL DIVISION CYCLE PROTEIN 23 HOMOLOG"/>
    <property type="match status" value="1"/>
</dbReference>
<dbReference type="Pfam" id="PF13181">
    <property type="entry name" value="TPR_8"/>
    <property type="match status" value="3"/>
</dbReference>
<sequence length="597" mass="68634">MDYKPAIRRAVKDCSDRGLYAASKWVAEFLLEYPTPPHTQLRGLVSSERTRMSAPGPSTFGGGPGSSSESVFPEILEEEMSQQEEDLFSIARAHYDAKEHERVDYLLRYSTHPKARFLGLYCRYLSSEKKSHDVWMSRKEVKPDNRKSDMRPAAPINTDLMAILDLLKGVTDPFLVFLKSIVLKSLFRKAEALECAILSLKVYPWNWSCWKLLWNIVDDHDVVDRLRPVLPAHPMTKIFIIGVMIESHAMTLEIEEDLEEMVSIFPHSLHLRTLQALYAYSIRDYDTALKMFNDMREVDPYRTDEVDTYSNILYTMKRQADLSQLAQHFMAVNKDRPEVSLVIGNYYSLRNEHEKAVKYYQRSVQLDPTYGAAWTLMGHEYLEMKNSHAAIEAYRRGIDINKKDYRAWHGLGQAYELLDMPQYTLHYFQRSTALRPYDVRMWRALGKTYQNLHRYREAIECQKRALIGADKTDTYSHQALAELYEILGELAEAAGHHRRCVEISVRAGAPVYQYSKSSIQVARYEMSKYTRDTDAGIALFGPAASTNGQGGPQSEANLSLAREYLEKVATSNTAEVREAEELLRALKLIEDDTLPTK</sequence>
<keyword evidence="1" id="KW-0132">Cell division</keyword>
<keyword evidence="4" id="KW-0833">Ubl conjugation pathway</keyword>
<feature type="repeat" description="TPR" evidence="7">
    <location>
        <begin position="371"/>
        <end position="404"/>
    </location>
</feature>
<dbReference type="GO" id="GO:0016567">
    <property type="term" value="P:protein ubiquitination"/>
    <property type="evidence" value="ECO:0007669"/>
    <property type="project" value="TreeGrafter"/>
</dbReference>
<evidence type="ECO:0000259" key="9">
    <source>
        <dbReference type="Pfam" id="PF04049"/>
    </source>
</evidence>
<organism evidence="10 11">
    <name type="scientific">Hydnum rufescens UP504</name>
    <dbReference type="NCBI Taxonomy" id="1448309"/>
    <lineage>
        <taxon>Eukaryota</taxon>
        <taxon>Fungi</taxon>
        <taxon>Dikarya</taxon>
        <taxon>Basidiomycota</taxon>
        <taxon>Agaricomycotina</taxon>
        <taxon>Agaricomycetes</taxon>
        <taxon>Cantharellales</taxon>
        <taxon>Hydnaceae</taxon>
        <taxon>Hydnum</taxon>
    </lineage>
</organism>